<feature type="transmembrane region" description="Helical" evidence="1">
    <location>
        <begin position="246"/>
        <end position="269"/>
    </location>
</feature>
<keyword evidence="1" id="KW-1133">Transmembrane helix</keyword>
<dbReference type="Pfam" id="PF20151">
    <property type="entry name" value="DUF6533"/>
    <property type="match status" value="1"/>
</dbReference>
<organism evidence="3 4">
    <name type="scientific">Hypsizygus marmoreus</name>
    <name type="common">White beech mushroom</name>
    <name type="synonym">Agaricus marmoreus</name>
    <dbReference type="NCBI Taxonomy" id="39966"/>
    <lineage>
        <taxon>Eukaryota</taxon>
        <taxon>Fungi</taxon>
        <taxon>Dikarya</taxon>
        <taxon>Basidiomycota</taxon>
        <taxon>Agaricomycotina</taxon>
        <taxon>Agaricomycetes</taxon>
        <taxon>Agaricomycetidae</taxon>
        <taxon>Agaricales</taxon>
        <taxon>Tricholomatineae</taxon>
        <taxon>Lyophyllaceae</taxon>
        <taxon>Hypsizygus</taxon>
    </lineage>
</organism>
<feature type="transmembrane region" description="Helical" evidence="1">
    <location>
        <begin position="177"/>
        <end position="200"/>
    </location>
</feature>
<evidence type="ECO:0000313" key="4">
    <source>
        <dbReference type="Proteomes" id="UP000076154"/>
    </source>
</evidence>
<proteinExistence type="predicted"/>
<feature type="transmembrane region" description="Helical" evidence="1">
    <location>
        <begin position="121"/>
        <end position="142"/>
    </location>
</feature>
<feature type="transmembrane region" description="Helical" evidence="1">
    <location>
        <begin position="212"/>
        <end position="234"/>
    </location>
</feature>
<evidence type="ECO:0000259" key="2">
    <source>
        <dbReference type="Pfam" id="PF20151"/>
    </source>
</evidence>
<dbReference type="InParanoid" id="A0A369K323"/>
<dbReference type="InterPro" id="IPR045340">
    <property type="entry name" value="DUF6533"/>
</dbReference>
<dbReference type="Proteomes" id="UP000076154">
    <property type="component" value="Unassembled WGS sequence"/>
</dbReference>
<keyword evidence="1" id="KW-0472">Membrane</keyword>
<dbReference type="AlphaFoldDB" id="A0A369K323"/>
<keyword evidence="4" id="KW-1185">Reference proteome</keyword>
<feature type="transmembrane region" description="Helical" evidence="1">
    <location>
        <begin position="93"/>
        <end position="114"/>
    </location>
</feature>
<dbReference type="EMBL" id="LUEZ02000040">
    <property type="protein sequence ID" value="RDB26174.1"/>
    <property type="molecule type" value="Genomic_DNA"/>
</dbReference>
<comment type="caution">
    <text evidence="3">The sequence shown here is derived from an EMBL/GenBank/DDBJ whole genome shotgun (WGS) entry which is preliminary data.</text>
</comment>
<feature type="domain" description="DUF6533" evidence="2">
    <location>
        <begin position="29"/>
        <end position="68"/>
    </location>
</feature>
<name>A0A369K323_HYPMA</name>
<reference evidence="3" key="1">
    <citation type="submission" date="2018-04" db="EMBL/GenBank/DDBJ databases">
        <title>Whole genome sequencing of Hypsizygus marmoreus.</title>
        <authorList>
            <person name="Choi I.-G."/>
            <person name="Min B."/>
            <person name="Kim J.-G."/>
            <person name="Kim S."/>
            <person name="Oh Y.-L."/>
            <person name="Kong W.-S."/>
            <person name="Park H."/>
            <person name="Jeong J."/>
            <person name="Song E.-S."/>
        </authorList>
    </citation>
    <scope>NUCLEOTIDE SEQUENCE [LARGE SCALE GENOMIC DNA]</scope>
    <source>
        <strain evidence="3">51987-8</strain>
    </source>
</reference>
<evidence type="ECO:0000256" key="1">
    <source>
        <dbReference type="SAM" id="Phobius"/>
    </source>
</evidence>
<gene>
    <name evidence="3" type="ORF">Hypma_006930</name>
</gene>
<dbReference type="OrthoDB" id="3251775at2759"/>
<sequence length="270" mass="30759">MRLTHTYKWLKWLHKIYGMGDTLSQATVYVIQLYEWLASYEDEWKLIHLSRWNSMKIAFLSCRYYPLLTWPAFIWAFVGNHELEFCRTVVKPIYVFMIPYHLSAHAVLFIRAWAFTGRKPLVLTILLSAYAAFTAIELWVFAFNVDSMEPSPVANLIEEMGCIRGKQSGPVVTADKVGILLIVAFFVDLMCTLIISVHCLKLRSLQGSLGKTFVIQSLGAFIVMTIIHVTAATISFLHNVRFAGGMIIPIPLVLSNVVACRLQVLMYFVL</sequence>
<keyword evidence="1" id="KW-0812">Transmembrane</keyword>
<feature type="transmembrane region" description="Helical" evidence="1">
    <location>
        <begin position="57"/>
        <end position="78"/>
    </location>
</feature>
<accession>A0A369K323</accession>
<evidence type="ECO:0000313" key="3">
    <source>
        <dbReference type="EMBL" id="RDB26174.1"/>
    </source>
</evidence>
<protein>
    <recommendedName>
        <fullName evidence="2">DUF6533 domain-containing protein</fullName>
    </recommendedName>
</protein>